<dbReference type="Proteomes" id="UP001081071">
    <property type="component" value="Unassembled WGS sequence"/>
</dbReference>
<dbReference type="PANTHER" id="PTHR37313">
    <property type="entry name" value="UPF0749 PROTEIN RV1825"/>
    <property type="match status" value="1"/>
</dbReference>
<dbReference type="Gene3D" id="3.30.70.1880">
    <property type="entry name" value="Protein of unknown function DUF881"/>
    <property type="match status" value="1"/>
</dbReference>
<proteinExistence type="inferred from homology"/>
<organism evidence="3 4">
    <name type="scientific">Rhodococcus ruber</name>
    <dbReference type="NCBI Taxonomy" id="1830"/>
    <lineage>
        <taxon>Bacteria</taxon>
        <taxon>Bacillati</taxon>
        <taxon>Actinomycetota</taxon>
        <taxon>Actinomycetes</taxon>
        <taxon>Mycobacteriales</taxon>
        <taxon>Nocardiaceae</taxon>
        <taxon>Rhodococcus</taxon>
    </lineage>
</organism>
<keyword evidence="4" id="KW-1185">Reference proteome</keyword>
<gene>
    <name evidence="3" type="ORF">O4220_18065</name>
</gene>
<dbReference type="RefSeq" id="WP_269606700.1">
    <property type="nucleotide sequence ID" value="NZ_JAPWIJ010000007.1"/>
</dbReference>
<comment type="similarity">
    <text evidence="1">Belongs to the UPF0749 family.</text>
</comment>
<evidence type="ECO:0000256" key="2">
    <source>
        <dbReference type="SAM" id="MobiDB-lite"/>
    </source>
</evidence>
<dbReference type="Pfam" id="PF05949">
    <property type="entry name" value="DUF881"/>
    <property type="match status" value="1"/>
</dbReference>
<evidence type="ECO:0000256" key="1">
    <source>
        <dbReference type="ARBA" id="ARBA00009108"/>
    </source>
</evidence>
<comment type="caution">
    <text evidence="3">The sequence shown here is derived from an EMBL/GenBank/DDBJ whole genome shotgun (WGS) entry which is preliminary data.</text>
</comment>
<dbReference type="PANTHER" id="PTHR37313:SF2">
    <property type="entry name" value="UPF0749 PROTEIN YLXX"/>
    <property type="match status" value="1"/>
</dbReference>
<name>A0ABT4MHF9_9NOCA</name>
<accession>A0ABT4MHF9</accession>
<feature type="region of interest" description="Disordered" evidence="2">
    <location>
        <begin position="229"/>
        <end position="249"/>
    </location>
</feature>
<dbReference type="InterPro" id="IPR010273">
    <property type="entry name" value="DUF881"/>
</dbReference>
<protein>
    <submittedName>
        <fullName evidence="3">DUF881 domain-containing protein</fullName>
    </submittedName>
</protein>
<evidence type="ECO:0000313" key="4">
    <source>
        <dbReference type="Proteomes" id="UP001081071"/>
    </source>
</evidence>
<sequence length="249" mass="25947">MTARTGRHGWRVRALDADRRRRGKAFGILALALLCVLGIGIATQVRETSTSDNLESSRPEDLLVVLDTLTRREASIRDEISTLQATLATLRQSGSGSEAAVAEAQERLSALSIQVGTVAAQGPGVTLVVVDPNSGVGSEVLLDAMQELRAAGAEALQIEGGGSAVRIGVDSWIAGPAGRVVVDGRELRAPYTFTAIGDSPTLASALNIPGGVVDTVTRNGASSNITQSDQVTVSALRDPRPRQYAQPGN</sequence>
<dbReference type="EMBL" id="JAPWIJ010000007">
    <property type="protein sequence ID" value="MCZ4520423.1"/>
    <property type="molecule type" value="Genomic_DNA"/>
</dbReference>
<evidence type="ECO:0000313" key="3">
    <source>
        <dbReference type="EMBL" id="MCZ4520423.1"/>
    </source>
</evidence>
<reference evidence="3" key="1">
    <citation type="submission" date="2022-12" db="EMBL/GenBank/DDBJ databases">
        <authorList>
            <person name="Krivoruchko A.V."/>
            <person name="Elkin A."/>
        </authorList>
    </citation>
    <scope>NUCLEOTIDE SEQUENCE</scope>
    <source>
        <strain evidence="3">IEGM 1391</strain>
    </source>
</reference>